<dbReference type="Proteomes" id="UP000230750">
    <property type="component" value="Unassembled WGS sequence"/>
</dbReference>
<evidence type="ECO:0000256" key="4">
    <source>
        <dbReference type="ARBA" id="ARBA00022664"/>
    </source>
</evidence>
<evidence type="ECO:0000256" key="7">
    <source>
        <dbReference type="ARBA" id="ARBA00023054"/>
    </source>
</evidence>
<dbReference type="InterPro" id="IPR000253">
    <property type="entry name" value="FHA_dom"/>
</dbReference>
<organism evidence="14 15">
    <name type="scientific">Stichopus japonicus</name>
    <name type="common">Sea cucumber</name>
    <dbReference type="NCBI Taxonomy" id="307972"/>
    <lineage>
        <taxon>Eukaryota</taxon>
        <taxon>Metazoa</taxon>
        <taxon>Echinodermata</taxon>
        <taxon>Eleutherozoa</taxon>
        <taxon>Echinozoa</taxon>
        <taxon>Holothuroidea</taxon>
        <taxon>Aspidochirotacea</taxon>
        <taxon>Aspidochirotida</taxon>
        <taxon>Stichopodidae</taxon>
        <taxon>Apostichopus</taxon>
    </lineage>
</organism>
<dbReference type="EMBL" id="MRZV01000428">
    <property type="protein sequence ID" value="PIK50237.1"/>
    <property type="molecule type" value="Genomic_DNA"/>
</dbReference>
<feature type="compositionally biased region" description="Basic and acidic residues" evidence="12">
    <location>
        <begin position="1"/>
        <end position="14"/>
    </location>
</feature>
<gene>
    <name evidence="14" type="ORF">BSL78_12892</name>
</gene>
<dbReference type="GO" id="GO:0005681">
    <property type="term" value="C:spliceosomal complex"/>
    <property type="evidence" value="ECO:0007669"/>
    <property type="project" value="UniProtKB-KW"/>
</dbReference>
<keyword evidence="4" id="KW-0507">mRNA processing</keyword>
<name>A0A2G8KQI2_STIJA</name>
<comment type="function">
    <text evidence="11">Required for pre-mRNA splicing as component of the spliceosome. As a component of the minor spliceosome, involved in the splicing of U12-type introns in pre-mRNAs. Down-regulates NF-kappa-B signaling by competing with RELA for CREBBP/EP300 binding. Involved in the microRNA (miRNA) biogenesis. May be involved in cyclin-D1/CCND1 mRNA stability through the SNARP complex which associates with both the 3'end of the CCND1 gene and its mRNA.</text>
</comment>
<keyword evidence="5" id="KW-0747">Spliceosome</keyword>
<proteinExistence type="predicted"/>
<feature type="compositionally biased region" description="Low complexity" evidence="12">
    <location>
        <begin position="118"/>
        <end position="127"/>
    </location>
</feature>
<dbReference type="PROSITE" id="PS50006">
    <property type="entry name" value="FHA_DOMAIN"/>
    <property type="match status" value="1"/>
</dbReference>
<dbReference type="OrthoDB" id="444265at2759"/>
<evidence type="ECO:0000256" key="5">
    <source>
        <dbReference type="ARBA" id="ARBA00022728"/>
    </source>
</evidence>
<feature type="domain" description="FHA" evidence="13">
    <location>
        <begin position="199"/>
        <end position="262"/>
    </location>
</feature>
<dbReference type="InterPro" id="IPR050923">
    <property type="entry name" value="Cell_Proc_Reg/RNA_Proc"/>
</dbReference>
<evidence type="ECO:0000256" key="10">
    <source>
        <dbReference type="ARBA" id="ARBA00023242"/>
    </source>
</evidence>
<comment type="subcellular location">
    <subcellularLocation>
        <location evidence="1">Nucleus</location>
    </subcellularLocation>
</comment>
<evidence type="ECO:0000256" key="12">
    <source>
        <dbReference type="SAM" id="MobiDB-lite"/>
    </source>
</evidence>
<dbReference type="STRING" id="307972.A0A2G8KQI2"/>
<dbReference type="GO" id="GO:0031047">
    <property type="term" value="P:regulatory ncRNA-mediated gene silencing"/>
    <property type="evidence" value="ECO:0007669"/>
    <property type="project" value="UniProtKB-KW"/>
</dbReference>
<dbReference type="InterPro" id="IPR008984">
    <property type="entry name" value="SMAD_FHA_dom_sf"/>
</dbReference>
<dbReference type="GO" id="GO:0006397">
    <property type="term" value="P:mRNA processing"/>
    <property type="evidence" value="ECO:0007669"/>
    <property type="project" value="UniProtKB-KW"/>
</dbReference>
<evidence type="ECO:0000256" key="8">
    <source>
        <dbReference type="ARBA" id="ARBA00023158"/>
    </source>
</evidence>
<keyword evidence="6" id="KW-0832">Ubl conjugation</keyword>
<evidence type="ECO:0000313" key="14">
    <source>
        <dbReference type="EMBL" id="PIK50237.1"/>
    </source>
</evidence>
<evidence type="ECO:0000256" key="11">
    <source>
        <dbReference type="ARBA" id="ARBA00055964"/>
    </source>
</evidence>
<evidence type="ECO:0000256" key="3">
    <source>
        <dbReference type="ARBA" id="ARBA00022553"/>
    </source>
</evidence>
<dbReference type="CDD" id="cd22718">
    <property type="entry name" value="FHA_SNIP1"/>
    <property type="match status" value="1"/>
</dbReference>
<feature type="compositionally biased region" description="Basic and acidic residues" evidence="12">
    <location>
        <begin position="48"/>
        <end position="113"/>
    </location>
</feature>
<comment type="caution">
    <text evidence="14">The sequence shown here is derived from an EMBL/GenBank/DDBJ whole genome shotgun (WGS) entry which is preliminary data.</text>
</comment>
<keyword evidence="7" id="KW-0175">Coiled coil</keyword>
<protein>
    <submittedName>
        <fullName evidence="14">Putative smad nuclear-interacting protein 1-like</fullName>
    </submittedName>
</protein>
<keyword evidence="2" id="KW-1017">Isopeptide bond</keyword>
<keyword evidence="15" id="KW-1185">Reference proteome</keyword>
<keyword evidence="8" id="KW-0943">RNA-mediated gene silencing</keyword>
<dbReference type="SMART" id="SM00240">
    <property type="entry name" value="FHA"/>
    <property type="match status" value="1"/>
</dbReference>
<feature type="compositionally biased region" description="Basic and acidic residues" evidence="12">
    <location>
        <begin position="22"/>
        <end position="36"/>
    </location>
</feature>
<feature type="compositionally biased region" description="Basic and acidic residues" evidence="12">
    <location>
        <begin position="134"/>
        <end position="143"/>
    </location>
</feature>
<keyword evidence="3" id="KW-0597">Phosphoprotein</keyword>
<keyword evidence="10" id="KW-0539">Nucleus</keyword>
<feature type="region of interest" description="Disordered" evidence="12">
    <location>
        <begin position="1"/>
        <end position="152"/>
    </location>
</feature>
<dbReference type="GO" id="GO:0008380">
    <property type="term" value="P:RNA splicing"/>
    <property type="evidence" value="ECO:0007669"/>
    <property type="project" value="UniProtKB-KW"/>
</dbReference>
<dbReference type="AlphaFoldDB" id="A0A2G8KQI2"/>
<feature type="compositionally biased region" description="Basic residues" evidence="12">
    <location>
        <begin position="37"/>
        <end position="47"/>
    </location>
</feature>
<evidence type="ECO:0000256" key="6">
    <source>
        <dbReference type="ARBA" id="ARBA00022843"/>
    </source>
</evidence>
<dbReference type="SUPFAM" id="SSF49879">
    <property type="entry name" value="SMAD/FHA domain"/>
    <property type="match status" value="1"/>
</dbReference>
<dbReference type="Pfam" id="PF00498">
    <property type="entry name" value="FHA"/>
    <property type="match status" value="1"/>
</dbReference>
<evidence type="ECO:0000256" key="2">
    <source>
        <dbReference type="ARBA" id="ARBA00022499"/>
    </source>
</evidence>
<keyword evidence="9" id="KW-0508">mRNA splicing</keyword>
<reference evidence="14 15" key="1">
    <citation type="journal article" date="2017" name="PLoS Biol.">
        <title>The sea cucumber genome provides insights into morphological evolution and visceral regeneration.</title>
        <authorList>
            <person name="Zhang X."/>
            <person name="Sun L."/>
            <person name="Yuan J."/>
            <person name="Sun Y."/>
            <person name="Gao Y."/>
            <person name="Zhang L."/>
            <person name="Li S."/>
            <person name="Dai H."/>
            <person name="Hamel J.F."/>
            <person name="Liu C."/>
            <person name="Yu Y."/>
            <person name="Liu S."/>
            <person name="Lin W."/>
            <person name="Guo K."/>
            <person name="Jin S."/>
            <person name="Xu P."/>
            <person name="Storey K.B."/>
            <person name="Huan P."/>
            <person name="Zhang T."/>
            <person name="Zhou Y."/>
            <person name="Zhang J."/>
            <person name="Lin C."/>
            <person name="Li X."/>
            <person name="Xing L."/>
            <person name="Huo D."/>
            <person name="Sun M."/>
            <person name="Wang L."/>
            <person name="Mercier A."/>
            <person name="Li F."/>
            <person name="Yang H."/>
            <person name="Xiang J."/>
        </authorList>
    </citation>
    <scope>NUCLEOTIDE SEQUENCE [LARGE SCALE GENOMIC DNA]</scope>
    <source>
        <strain evidence="14">Shaxun</strain>
        <tissue evidence="14">Muscle</tissue>
    </source>
</reference>
<evidence type="ECO:0000256" key="9">
    <source>
        <dbReference type="ARBA" id="ARBA00023187"/>
    </source>
</evidence>
<dbReference type="Gene3D" id="2.60.200.20">
    <property type="match status" value="1"/>
</dbReference>
<dbReference type="PANTHER" id="PTHR23308">
    <property type="entry name" value="NUCLEAR INHIBITOR OF PROTEIN PHOSPHATASE-1"/>
    <property type="match status" value="1"/>
</dbReference>
<dbReference type="FunFam" id="2.60.200.20:FF:000008">
    <property type="entry name" value="smad nuclear-interacting protein 1"/>
    <property type="match status" value="1"/>
</dbReference>
<sequence length="301" mass="36400">MSFRERDNRRDRKERPHKHERREKYDNQRERTEKVKRERRSRSPHGRRREERGDRDVKPRIKQEERDRGYERGESPRESRNENVRVKEEVSMNIKQEREYHDRRRQENRRHQPENPFQSSNNASASQEENDEAEAPKEREKPNFETSGALTEDTNTYRGVVIKYNEPPEARKPKRKWRFYIFKGDKEMPCLHVHRQSAYLLGRDRKIADIPVDHPSCSKQHAILQYRLAEFTRDDGTTGRRVRPYILDLESANGTFLNNQQIEAKRYYELKEKDVLKFAYSSRDYVLLHENSKDDEDEEVG</sequence>
<evidence type="ECO:0000259" key="13">
    <source>
        <dbReference type="PROSITE" id="PS50006"/>
    </source>
</evidence>
<evidence type="ECO:0000313" key="15">
    <source>
        <dbReference type="Proteomes" id="UP000230750"/>
    </source>
</evidence>
<accession>A0A2G8KQI2</accession>
<evidence type="ECO:0000256" key="1">
    <source>
        <dbReference type="ARBA" id="ARBA00004123"/>
    </source>
</evidence>